<evidence type="ECO:0000313" key="2">
    <source>
        <dbReference type="EMBL" id="KAK8553737.1"/>
    </source>
</evidence>
<evidence type="ECO:0000313" key="3">
    <source>
        <dbReference type="Proteomes" id="UP001472677"/>
    </source>
</evidence>
<dbReference type="InterPro" id="IPR036397">
    <property type="entry name" value="RNaseH_sf"/>
</dbReference>
<accession>A0ABR2E6R4</accession>
<dbReference type="CDD" id="cd06222">
    <property type="entry name" value="RNase_H_like"/>
    <property type="match status" value="1"/>
</dbReference>
<dbReference type="PROSITE" id="PS50879">
    <property type="entry name" value="RNASE_H_1"/>
    <property type="match status" value="1"/>
</dbReference>
<dbReference type="PANTHER" id="PTHR47723:SF22">
    <property type="entry name" value="RNASE H TYPE-1 DOMAIN-CONTAINING PROTEIN"/>
    <property type="match status" value="1"/>
</dbReference>
<dbReference type="EMBL" id="JBBPBM010000019">
    <property type="protein sequence ID" value="KAK8553737.1"/>
    <property type="molecule type" value="Genomic_DNA"/>
</dbReference>
<organism evidence="2 3">
    <name type="scientific">Hibiscus sabdariffa</name>
    <name type="common">roselle</name>
    <dbReference type="NCBI Taxonomy" id="183260"/>
    <lineage>
        <taxon>Eukaryota</taxon>
        <taxon>Viridiplantae</taxon>
        <taxon>Streptophyta</taxon>
        <taxon>Embryophyta</taxon>
        <taxon>Tracheophyta</taxon>
        <taxon>Spermatophyta</taxon>
        <taxon>Magnoliopsida</taxon>
        <taxon>eudicotyledons</taxon>
        <taxon>Gunneridae</taxon>
        <taxon>Pentapetalae</taxon>
        <taxon>rosids</taxon>
        <taxon>malvids</taxon>
        <taxon>Malvales</taxon>
        <taxon>Malvaceae</taxon>
        <taxon>Malvoideae</taxon>
        <taxon>Hibiscus</taxon>
    </lineage>
</organism>
<keyword evidence="3" id="KW-1185">Reference proteome</keyword>
<comment type="caution">
    <text evidence="2">The sequence shown here is derived from an EMBL/GenBank/DDBJ whole genome shotgun (WGS) entry which is preliminary data.</text>
</comment>
<dbReference type="InterPro" id="IPR044730">
    <property type="entry name" value="RNase_H-like_dom_plant"/>
</dbReference>
<dbReference type="Proteomes" id="UP001472677">
    <property type="component" value="Unassembled WGS sequence"/>
</dbReference>
<sequence>MFNCHREIKVMKSQCIRKDSITQENIASDLANAEVAIVSGFKVSSTPGWCPTPAGFIKFNVDEAMKSDGSSGGIGGILRDLHGKKFLQFSLSIGPVSVVLAKLMVVEKGLKLFIVSHWFKKHKLIIETYGKTVVEWVHDPTKTPACFSSLISGMVNRMFDGWLLLRHVPRSFNAEAHLLAEQGIR</sequence>
<protein>
    <recommendedName>
        <fullName evidence="1">RNase H type-1 domain-containing protein</fullName>
    </recommendedName>
</protein>
<evidence type="ECO:0000259" key="1">
    <source>
        <dbReference type="PROSITE" id="PS50879"/>
    </source>
</evidence>
<reference evidence="2 3" key="1">
    <citation type="journal article" date="2024" name="G3 (Bethesda)">
        <title>Genome assembly of Hibiscus sabdariffa L. provides insights into metabolisms of medicinal natural products.</title>
        <authorList>
            <person name="Kim T."/>
        </authorList>
    </citation>
    <scope>NUCLEOTIDE SEQUENCE [LARGE SCALE GENOMIC DNA]</scope>
    <source>
        <strain evidence="2">TK-2024</strain>
        <tissue evidence="2">Old leaves</tissue>
    </source>
</reference>
<name>A0ABR2E6R4_9ROSI</name>
<feature type="domain" description="RNase H type-1" evidence="1">
    <location>
        <begin position="59"/>
        <end position="185"/>
    </location>
</feature>
<dbReference type="PANTHER" id="PTHR47723">
    <property type="entry name" value="OS05G0353850 PROTEIN"/>
    <property type="match status" value="1"/>
</dbReference>
<dbReference type="Pfam" id="PF13456">
    <property type="entry name" value="RVT_3"/>
    <property type="match status" value="1"/>
</dbReference>
<dbReference type="Gene3D" id="3.30.420.10">
    <property type="entry name" value="Ribonuclease H-like superfamily/Ribonuclease H"/>
    <property type="match status" value="1"/>
</dbReference>
<dbReference type="InterPro" id="IPR012337">
    <property type="entry name" value="RNaseH-like_sf"/>
</dbReference>
<proteinExistence type="predicted"/>
<gene>
    <name evidence="2" type="ORF">V6N12_030720</name>
</gene>
<dbReference type="SUPFAM" id="SSF53098">
    <property type="entry name" value="Ribonuclease H-like"/>
    <property type="match status" value="1"/>
</dbReference>
<dbReference type="InterPro" id="IPR053151">
    <property type="entry name" value="RNase_H-like"/>
</dbReference>
<dbReference type="InterPro" id="IPR002156">
    <property type="entry name" value="RNaseH_domain"/>
</dbReference>